<evidence type="ECO:0000313" key="2">
    <source>
        <dbReference type="EMBL" id="AZA97364.1"/>
    </source>
</evidence>
<evidence type="ECO:0000313" key="3">
    <source>
        <dbReference type="Proteomes" id="UP000274073"/>
    </source>
</evidence>
<dbReference type="Proteomes" id="UP000281741">
    <property type="component" value="Chromosome"/>
</dbReference>
<proteinExistence type="predicted"/>
<sequence length="220" mass="26053">MIVKKKSDEVFTPSEILSFLFHKEYNQKIIYLILPEKVFNSADDRKKICYNLIDESITNDIFKSYKPIQTKIVLTTIKEGNFFEYYNYSYTYFFDRNLSELGVYGGIIGDSLTPEKYFNFVKKVIGKKGFPTTDKKTKYYDLKASLSKDNYNIFIENEKLSFKLIRFEDVEKKANFQLNFPPQSVIYRSHYFNLTDGNFQVDDNLYYLKFARDSISSNNL</sequence>
<name>A0AAD1DNZ1_9FLAO</name>
<reference evidence="3 4" key="1">
    <citation type="submission" date="2018-11" db="EMBL/GenBank/DDBJ databases">
        <title>Proposal to divide the Flavobacteriaceae and reorganize its genera based on Amino Acid Identity values calculated from whole genome sequences.</title>
        <authorList>
            <person name="Nicholson A.C."/>
            <person name="Gulvik C.A."/>
            <person name="Whitney A.M."/>
            <person name="Humrighouse B.W."/>
            <person name="Bell M."/>
            <person name="Holmes B."/>
            <person name="Steigerwalt A.G."/>
            <person name="Villarma A."/>
            <person name="Sheth M."/>
            <person name="Batra D."/>
            <person name="Pryor J."/>
            <person name="Bernardet J.-F."/>
            <person name="Hugo C."/>
            <person name="Kampfer P."/>
            <person name="Newman J."/>
            <person name="McQuiston J.R."/>
        </authorList>
    </citation>
    <scope>NUCLEOTIDE SEQUENCE [LARGE SCALE GENOMIC DNA]</scope>
    <source>
        <strain evidence="1 3">G0207</strain>
        <strain evidence="2 4">H5143</strain>
    </source>
</reference>
<protein>
    <submittedName>
        <fullName evidence="1">Uncharacterized protein</fullName>
    </submittedName>
</protein>
<dbReference type="EMBL" id="CP033912">
    <property type="protein sequence ID" value="AZA97364.1"/>
    <property type="molecule type" value="Genomic_DNA"/>
</dbReference>
<dbReference type="Proteomes" id="UP000274073">
    <property type="component" value="Chromosome"/>
</dbReference>
<dbReference type="EMBL" id="CP033915">
    <property type="protein sequence ID" value="AZA88820.1"/>
    <property type="molecule type" value="Genomic_DNA"/>
</dbReference>
<accession>A0AAD1DNZ1</accession>
<evidence type="ECO:0000313" key="1">
    <source>
        <dbReference type="EMBL" id="AZA88820.1"/>
    </source>
</evidence>
<organism evidence="1 3">
    <name type="scientific">Chryseobacterium shandongense</name>
    <dbReference type="NCBI Taxonomy" id="1493872"/>
    <lineage>
        <taxon>Bacteria</taxon>
        <taxon>Pseudomonadati</taxon>
        <taxon>Bacteroidota</taxon>
        <taxon>Flavobacteriia</taxon>
        <taxon>Flavobacteriales</taxon>
        <taxon>Weeksellaceae</taxon>
        <taxon>Chryseobacterium group</taxon>
        <taxon>Chryseobacterium</taxon>
    </lineage>
</organism>
<dbReference type="AlphaFoldDB" id="A0AAD1DNZ1"/>
<keyword evidence="4" id="KW-1185">Reference proteome</keyword>
<gene>
    <name evidence="1" type="ORF">EG349_19595</name>
    <name evidence="2" type="ORF">EG353_18320</name>
</gene>
<evidence type="ECO:0000313" key="4">
    <source>
        <dbReference type="Proteomes" id="UP000281741"/>
    </source>
</evidence>